<evidence type="ECO:0000256" key="1">
    <source>
        <dbReference type="SAM" id="Phobius"/>
    </source>
</evidence>
<protein>
    <recommendedName>
        <fullName evidence="4">OmpR/PhoB-type domain-containing protein</fullName>
    </recommendedName>
</protein>
<accession>A0A2S9I4T3</accession>
<dbReference type="Proteomes" id="UP000239181">
    <property type="component" value="Unassembled WGS sequence"/>
</dbReference>
<gene>
    <name evidence="2" type="ORF">CQW29_24520</name>
</gene>
<dbReference type="GO" id="GO:0006355">
    <property type="term" value="P:regulation of DNA-templated transcription"/>
    <property type="evidence" value="ECO:0007669"/>
    <property type="project" value="InterPro"/>
</dbReference>
<dbReference type="GO" id="GO:0003677">
    <property type="term" value="F:DNA binding"/>
    <property type="evidence" value="ECO:0007669"/>
    <property type="project" value="InterPro"/>
</dbReference>
<evidence type="ECO:0000313" key="3">
    <source>
        <dbReference type="Proteomes" id="UP000239181"/>
    </source>
</evidence>
<dbReference type="OrthoDB" id="6479336at2"/>
<reference evidence="2 3" key="1">
    <citation type="submission" date="2017-10" db="EMBL/GenBank/DDBJ databases">
        <title>Draft genome of two endophytic bacteria isolated from 'guarana' Paullinia cupana (Mart.) Ducke.</title>
        <authorList>
            <person name="Siqueira K.A."/>
            <person name="Liotti R.G."/>
            <person name="Mendes T.A."/>
            <person name="Soares M.A."/>
        </authorList>
    </citation>
    <scope>NUCLEOTIDE SEQUENCE [LARGE SCALE GENOMIC DNA]</scope>
    <source>
        <strain evidence="2 3">342</strain>
    </source>
</reference>
<dbReference type="EMBL" id="PDET01000026">
    <property type="protein sequence ID" value="PRD12817.1"/>
    <property type="molecule type" value="Genomic_DNA"/>
</dbReference>
<organism evidence="2 3">
    <name type="scientific">Pantoea coffeiphila</name>
    <dbReference type="NCBI Taxonomy" id="1465635"/>
    <lineage>
        <taxon>Bacteria</taxon>
        <taxon>Pseudomonadati</taxon>
        <taxon>Pseudomonadota</taxon>
        <taxon>Gammaproteobacteria</taxon>
        <taxon>Enterobacterales</taxon>
        <taxon>Erwiniaceae</taxon>
        <taxon>Pantoea</taxon>
    </lineage>
</organism>
<keyword evidence="3" id="KW-1185">Reference proteome</keyword>
<dbReference type="SUPFAM" id="SSF46894">
    <property type="entry name" value="C-terminal effector domain of the bipartite response regulators"/>
    <property type="match status" value="1"/>
</dbReference>
<dbReference type="InterPro" id="IPR036388">
    <property type="entry name" value="WH-like_DNA-bd_sf"/>
</dbReference>
<feature type="transmembrane region" description="Helical" evidence="1">
    <location>
        <begin position="177"/>
        <end position="193"/>
    </location>
</feature>
<sequence length="194" mass="22248">MFSTEECIEILNHDTLELSEGVIVNCNTNTLEIVSRQLIIDLNEAQKRLLVCLIKKVYTKRDIINIVWYENHQRISDNNYHQLTFQIRALLHRNNLPANLLITVPYYGLKLNENQWKTLAKAPVEEFTSVKQEASAINSDSDMGIENTVINTPNAQNNNVALSEQLMRSPYFSQSSITQNAFILCMFVALIVFI</sequence>
<dbReference type="Gene3D" id="1.10.10.10">
    <property type="entry name" value="Winged helix-like DNA-binding domain superfamily/Winged helix DNA-binding domain"/>
    <property type="match status" value="1"/>
</dbReference>
<evidence type="ECO:0000313" key="2">
    <source>
        <dbReference type="EMBL" id="PRD12817.1"/>
    </source>
</evidence>
<keyword evidence="1" id="KW-0472">Membrane</keyword>
<proteinExistence type="predicted"/>
<dbReference type="RefSeq" id="WP_105595363.1">
    <property type="nucleotide sequence ID" value="NZ_PDET01000026.1"/>
</dbReference>
<keyword evidence="1" id="KW-0812">Transmembrane</keyword>
<keyword evidence="1" id="KW-1133">Transmembrane helix</keyword>
<dbReference type="AlphaFoldDB" id="A0A2S9I4T3"/>
<evidence type="ECO:0008006" key="4">
    <source>
        <dbReference type="Google" id="ProtNLM"/>
    </source>
</evidence>
<comment type="caution">
    <text evidence="2">The sequence shown here is derived from an EMBL/GenBank/DDBJ whole genome shotgun (WGS) entry which is preliminary data.</text>
</comment>
<dbReference type="InterPro" id="IPR016032">
    <property type="entry name" value="Sig_transdc_resp-reg_C-effctor"/>
</dbReference>
<name>A0A2S9I4T3_9GAMM</name>